<dbReference type="SUPFAM" id="SSF53383">
    <property type="entry name" value="PLP-dependent transferases"/>
    <property type="match status" value="1"/>
</dbReference>
<dbReference type="Gene3D" id="3.40.640.10">
    <property type="entry name" value="Type I PLP-dependent aspartate aminotransferase-like (Major domain)"/>
    <property type="match status" value="1"/>
</dbReference>
<evidence type="ECO:0000256" key="1">
    <source>
        <dbReference type="ARBA" id="ARBA00001933"/>
    </source>
</evidence>
<keyword evidence="5" id="KW-0812">Transmembrane</keyword>
<dbReference type="InterPro" id="IPR044639">
    <property type="entry name" value="CGS1/2"/>
</dbReference>
<evidence type="ECO:0000313" key="6">
    <source>
        <dbReference type="EMBL" id="KAJ8510373.1"/>
    </source>
</evidence>
<evidence type="ECO:0000256" key="4">
    <source>
        <dbReference type="SAM" id="MobiDB-lite"/>
    </source>
</evidence>
<dbReference type="PANTHER" id="PTHR43379">
    <property type="entry name" value="CYSTATHIONINE GAMMA-SYNTHASE"/>
    <property type="match status" value="1"/>
</dbReference>
<proteinExistence type="inferred from homology"/>
<feature type="transmembrane region" description="Helical" evidence="5">
    <location>
        <begin position="285"/>
        <end position="309"/>
    </location>
</feature>
<dbReference type="Pfam" id="PF01053">
    <property type="entry name" value="Cys_Met_Meta_PP"/>
    <property type="match status" value="1"/>
</dbReference>
<dbReference type="PANTHER" id="PTHR43379:SF1">
    <property type="entry name" value="CYSTATHIONINE GAMMA-SYNTHASE 1, CHLOROPLASTIC-RELATED"/>
    <property type="match status" value="1"/>
</dbReference>
<dbReference type="GO" id="GO:0009086">
    <property type="term" value="P:methionine biosynthetic process"/>
    <property type="evidence" value="ECO:0007669"/>
    <property type="project" value="InterPro"/>
</dbReference>
<dbReference type="GO" id="GO:0019346">
    <property type="term" value="P:transsulfuration"/>
    <property type="evidence" value="ECO:0007669"/>
    <property type="project" value="InterPro"/>
</dbReference>
<dbReference type="InterPro" id="IPR015424">
    <property type="entry name" value="PyrdxlP-dep_Trfase"/>
</dbReference>
<keyword evidence="5" id="KW-1133">Transmembrane helix</keyword>
<keyword evidence="2 3" id="KW-0663">Pyridoxal phosphate</keyword>
<reference evidence="6 7" key="1">
    <citation type="submission" date="2022-12" db="EMBL/GenBank/DDBJ databases">
        <title>Chromosome-scale assembly of the Ensete ventricosum genome.</title>
        <authorList>
            <person name="Dussert Y."/>
            <person name="Stocks J."/>
            <person name="Wendawek A."/>
            <person name="Woldeyes F."/>
            <person name="Nichols R.A."/>
            <person name="Borrell J.S."/>
        </authorList>
    </citation>
    <scope>NUCLEOTIDE SEQUENCE [LARGE SCALE GENOMIC DNA]</scope>
    <source>
        <strain evidence="7">cv. Maze</strain>
        <tissue evidence="6">Seeds</tissue>
    </source>
</reference>
<comment type="cofactor">
    <cofactor evidence="1 3">
        <name>pyridoxal 5'-phosphate</name>
        <dbReference type="ChEBI" id="CHEBI:597326"/>
    </cofactor>
</comment>
<evidence type="ECO:0000313" key="7">
    <source>
        <dbReference type="Proteomes" id="UP001222027"/>
    </source>
</evidence>
<dbReference type="GO" id="GO:0003962">
    <property type="term" value="F:cystathionine gamma-synthase activity"/>
    <property type="evidence" value="ECO:0007669"/>
    <property type="project" value="InterPro"/>
</dbReference>
<keyword evidence="7" id="KW-1185">Reference proteome</keyword>
<sequence length="367" mass="39615">MIRILWEPTALHPTTVTHFPLANQTGEPCWGPLLPFRNPVTSPERTRRGRVFLRAFKEEVAPLPRMAVFAAVAPPLADNPPNPAPALVPRSGRHPSPLPSSAAPRFASLSSAHILRFPPNFVRQLSTKARRNCSNIGVAQVVAASWSNSSPAFEAPGPRPPRPPRTPPSPPTSQRMTSQSSPVESPFPSAGEAKASAAVAKAAASLVSDGSLAVHAGERFGRGITTDAITTLVVNTSAYWFNNSDELIDFKGKEHANFEYGRYGNPTTQALEEKMSALERAESTLFVSSGMYACVAMLLALVPAGGHIVTTTDCYRKTRIFIQNELPKMGISVTLIDPADIESLKGALDQNNVTLLFTEYPTNPFLR</sequence>
<evidence type="ECO:0000256" key="5">
    <source>
        <dbReference type="SAM" id="Phobius"/>
    </source>
</evidence>
<dbReference type="GO" id="GO:0009507">
    <property type="term" value="C:chloroplast"/>
    <property type="evidence" value="ECO:0007669"/>
    <property type="project" value="TreeGrafter"/>
</dbReference>
<dbReference type="AlphaFoldDB" id="A0AAV8RVQ2"/>
<organism evidence="6 7">
    <name type="scientific">Ensete ventricosum</name>
    <name type="common">Abyssinian banana</name>
    <name type="synonym">Musa ensete</name>
    <dbReference type="NCBI Taxonomy" id="4639"/>
    <lineage>
        <taxon>Eukaryota</taxon>
        <taxon>Viridiplantae</taxon>
        <taxon>Streptophyta</taxon>
        <taxon>Embryophyta</taxon>
        <taxon>Tracheophyta</taxon>
        <taxon>Spermatophyta</taxon>
        <taxon>Magnoliopsida</taxon>
        <taxon>Liliopsida</taxon>
        <taxon>Zingiberales</taxon>
        <taxon>Musaceae</taxon>
        <taxon>Ensete</taxon>
    </lineage>
</organism>
<feature type="compositionally biased region" description="Low complexity" evidence="4">
    <location>
        <begin position="172"/>
        <end position="182"/>
    </location>
</feature>
<feature type="compositionally biased region" description="Pro residues" evidence="4">
    <location>
        <begin position="157"/>
        <end position="171"/>
    </location>
</feature>
<evidence type="ECO:0000256" key="2">
    <source>
        <dbReference type="ARBA" id="ARBA00022898"/>
    </source>
</evidence>
<keyword evidence="5" id="KW-0472">Membrane</keyword>
<evidence type="ECO:0000256" key="3">
    <source>
        <dbReference type="RuleBase" id="RU362118"/>
    </source>
</evidence>
<dbReference type="GO" id="GO:0030170">
    <property type="term" value="F:pyridoxal phosphate binding"/>
    <property type="evidence" value="ECO:0007669"/>
    <property type="project" value="InterPro"/>
</dbReference>
<gene>
    <name evidence="6" type="ORF">OPV22_000807</name>
</gene>
<dbReference type="EMBL" id="JAQQAF010000001">
    <property type="protein sequence ID" value="KAJ8510373.1"/>
    <property type="molecule type" value="Genomic_DNA"/>
</dbReference>
<dbReference type="InterPro" id="IPR015421">
    <property type="entry name" value="PyrdxlP-dep_Trfase_major"/>
</dbReference>
<feature type="region of interest" description="Disordered" evidence="4">
    <location>
        <begin position="78"/>
        <end position="103"/>
    </location>
</feature>
<protein>
    <recommendedName>
        <fullName evidence="8">Cystathionine gamma-synthase</fullName>
    </recommendedName>
</protein>
<comment type="caution">
    <text evidence="6">The sequence shown here is derived from an EMBL/GenBank/DDBJ whole genome shotgun (WGS) entry which is preliminary data.</text>
</comment>
<name>A0AAV8RVQ2_ENSVE</name>
<evidence type="ECO:0008006" key="8">
    <source>
        <dbReference type="Google" id="ProtNLM"/>
    </source>
</evidence>
<feature type="region of interest" description="Disordered" evidence="4">
    <location>
        <begin position="150"/>
        <end position="190"/>
    </location>
</feature>
<dbReference type="InterPro" id="IPR000277">
    <property type="entry name" value="Cys/Met-Metab_PyrdxlP-dep_enz"/>
</dbReference>
<comment type="similarity">
    <text evidence="3">Belongs to the trans-sulfuration enzymes family.</text>
</comment>
<dbReference type="Proteomes" id="UP001222027">
    <property type="component" value="Unassembled WGS sequence"/>
</dbReference>
<accession>A0AAV8RVQ2</accession>